<feature type="transmembrane region" description="Helical" evidence="1">
    <location>
        <begin position="7"/>
        <end position="28"/>
    </location>
</feature>
<evidence type="ECO:0000256" key="1">
    <source>
        <dbReference type="SAM" id="Phobius"/>
    </source>
</evidence>
<gene>
    <name evidence="2" type="ORF">HA237_06230</name>
    <name evidence="3" type="ORF">J4224_00960</name>
</gene>
<keyword evidence="1" id="KW-1133">Transmembrane helix</keyword>
<protein>
    <submittedName>
        <fullName evidence="2">Uncharacterized protein</fullName>
    </submittedName>
</protein>
<proteinExistence type="predicted"/>
<accession>A0A7J4IVY2</accession>
<feature type="transmembrane region" description="Helical" evidence="1">
    <location>
        <begin position="80"/>
        <end position="100"/>
    </location>
</feature>
<reference evidence="3" key="2">
    <citation type="submission" date="2021-03" db="EMBL/GenBank/DDBJ databases">
        <authorList>
            <person name="Jaffe A."/>
        </authorList>
    </citation>
    <scope>NUCLEOTIDE SEQUENCE</scope>
    <source>
        <strain evidence="3">RIFCSPHIGHO2_01_FULL_GW2011_AR10_43_9</strain>
    </source>
</reference>
<sequence length="104" mass="11878">MNERGNLLLIVLAAMILLAILPVLLAHLFWPVKLVAQIIFVFVIYSTVRGFMGPGHLTIVISAVLIYFMVFKYFDIMLSLYIFQLMLGVQFLSVIIWGIGTRMR</sequence>
<evidence type="ECO:0000313" key="3">
    <source>
        <dbReference type="EMBL" id="MBS3058979.1"/>
    </source>
</evidence>
<name>A0A7J4IVY2_9ARCH</name>
<dbReference type="AlphaFoldDB" id="A0A7J4IVY2"/>
<feature type="transmembrane region" description="Helical" evidence="1">
    <location>
        <begin position="57"/>
        <end position="74"/>
    </location>
</feature>
<dbReference type="EMBL" id="JAGVWF010000012">
    <property type="protein sequence ID" value="MBS3058979.1"/>
    <property type="molecule type" value="Genomic_DNA"/>
</dbReference>
<organism evidence="2 4">
    <name type="scientific">Candidatus Iainarchaeum sp</name>
    <dbReference type="NCBI Taxonomy" id="3101447"/>
    <lineage>
        <taxon>Archaea</taxon>
        <taxon>Candidatus Iainarchaeota</taxon>
        <taxon>Candidatus Iainarchaeia</taxon>
        <taxon>Candidatus Iainarchaeales</taxon>
        <taxon>Candidatus Iainarchaeaceae</taxon>
        <taxon>Candidatus Iainarchaeum</taxon>
    </lineage>
</organism>
<reference evidence="3" key="3">
    <citation type="submission" date="2021-05" db="EMBL/GenBank/DDBJ databases">
        <title>Protein family content uncovers lineage relationships and bacterial pathway maintenance mechanisms in DPANN archaea.</title>
        <authorList>
            <person name="Castelle C.J."/>
            <person name="Meheust R."/>
            <person name="Jaffe A.L."/>
            <person name="Seitz K."/>
            <person name="Gong X."/>
            <person name="Baker B.J."/>
            <person name="Banfield J.F."/>
        </authorList>
    </citation>
    <scope>NUCLEOTIDE SEQUENCE</scope>
    <source>
        <strain evidence="3">RIFCSPHIGHO2_01_FULL_GW2011_AR10_43_9</strain>
    </source>
</reference>
<reference evidence="4" key="1">
    <citation type="journal article" date="2020" name="bioRxiv">
        <title>A rank-normalized archaeal taxonomy based on genome phylogeny resolves widespread incomplete and uneven classifications.</title>
        <authorList>
            <person name="Rinke C."/>
            <person name="Chuvochina M."/>
            <person name="Mussig A.J."/>
            <person name="Chaumeil P.-A."/>
            <person name="Waite D.W."/>
            <person name="Whitman W.B."/>
            <person name="Parks D.H."/>
            <person name="Hugenholtz P."/>
        </authorList>
    </citation>
    <scope>NUCLEOTIDE SEQUENCE [LARGE SCALE GENOMIC DNA]</scope>
</reference>
<keyword evidence="1" id="KW-0472">Membrane</keyword>
<keyword evidence="1" id="KW-0812">Transmembrane</keyword>
<evidence type="ECO:0000313" key="4">
    <source>
        <dbReference type="Proteomes" id="UP000577419"/>
    </source>
</evidence>
<comment type="caution">
    <text evidence="2">The sequence shown here is derived from an EMBL/GenBank/DDBJ whole genome shotgun (WGS) entry which is preliminary data.</text>
</comment>
<dbReference type="EMBL" id="DUFG01000032">
    <property type="protein sequence ID" value="HIH08934.1"/>
    <property type="molecule type" value="Genomic_DNA"/>
</dbReference>
<dbReference type="Proteomes" id="UP000683213">
    <property type="component" value="Unassembled WGS sequence"/>
</dbReference>
<dbReference type="Proteomes" id="UP000577419">
    <property type="component" value="Unassembled WGS sequence"/>
</dbReference>
<evidence type="ECO:0000313" key="2">
    <source>
        <dbReference type="EMBL" id="HIH08934.1"/>
    </source>
</evidence>